<name>A0ABW3LM32_9BACI</name>
<dbReference type="PANTHER" id="PTHR10357">
    <property type="entry name" value="ALPHA-AMYLASE FAMILY MEMBER"/>
    <property type="match status" value="1"/>
</dbReference>
<evidence type="ECO:0000256" key="3">
    <source>
        <dbReference type="ARBA" id="ARBA00022729"/>
    </source>
</evidence>
<gene>
    <name evidence="7" type="ORF">ACFQ3N_11405</name>
</gene>
<keyword evidence="4" id="KW-0472">Membrane</keyword>
<dbReference type="EMBL" id="JBHTKJ010000029">
    <property type="protein sequence ID" value="MFD1038990.1"/>
    <property type="molecule type" value="Genomic_DNA"/>
</dbReference>
<keyword evidence="4" id="KW-0812">Transmembrane</keyword>
<dbReference type="Proteomes" id="UP001597040">
    <property type="component" value="Unassembled WGS sequence"/>
</dbReference>
<comment type="cofactor">
    <cofactor evidence="1">
        <name>Ca(2+)</name>
        <dbReference type="ChEBI" id="CHEBI:29108"/>
    </cofactor>
</comment>
<accession>A0ABW3LM32</accession>
<dbReference type="Pfam" id="PF00128">
    <property type="entry name" value="Alpha-amylase"/>
    <property type="match status" value="2"/>
</dbReference>
<comment type="caution">
    <text evidence="7">The sequence shown here is derived from an EMBL/GenBank/DDBJ whole genome shotgun (WGS) entry which is preliminary data.</text>
</comment>
<dbReference type="SUPFAM" id="SSF51011">
    <property type="entry name" value="Glycosyl hydrolase domain"/>
    <property type="match status" value="1"/>
</dbReference>
<evidence type="ECO:0000256" key="5">
    <source>
        <dbReference type="SAM" id="SignalP"/>
    </source>
</evidence>
<dbReference type="Gene3D" id="2.60.40.1180">
    <property type="entry name" value="Golgi alpha-mannosidase II"/>
    <property type="match status" value="1"/>
</dbReference>
<protein>
    <submittedName>
        <fullName evidence="7">Alpha-amylase family glycosyl hydrolase</fullName>
    </submittedName>
</protein>
<evidence type="ECO:0000256" key="2">
    <source>
        <dbReference type="ARBA" id="ARBA00022723"/>
    </source>
</evidence>
<keyword evidence="7" id="KW-0378">Hydrolase</keyword>
<reference evidence="8" key="1">
    <citation type="journal article" date="2019" name="Int. J. Syst. Evol. Microbiol.">
        <title>The Global Catalogue of Microorganisms (GCM) 10K type strain sequencing project: providing services to taxonomists for standard genome sequencing and annotation.</title>
        <authorList>
            <consortium name="The Broad Institute Genomics Platform"/>
            <consortium name="The Broad Institute Genome Sequencing Center for Infectious Disease"/>
            <person name="Wu L."/>
            <person name="Ma J."/>
        </authorList>
    </citation>
    <scope>NUCLEOTIDE SEQUENCE [LARGE SCALE GENOMIC DNA]</scope>
    <source>
        <strain evidence="8">CCUG 56754</strain>
    </source>
</reference>
<dbReference type="InterPro" id="IPR006047">
    <property type="entry name" value="GH13_cat_dom"/>
</dbReference>
<dbReference type="Gene3D" id="3.20.20.80">
    <property type="entry name" value="Glycosidases"/>
    <property type="match status" value="1"/>
</dbReference>
<evidence type="ECO:0000256" key="1">
    <source>
        <dbReference type="ARBA" id="ARBA00001913"/>
    </source>
</evidence>
<evidence type="ECO:0000256" key="4">
    <source>
        <dbReference type="SAM" id="Phobius"/>
    </source>
</evidence>
<dbReference type="SUPFAM" id="SSF51445">
    <property type="entry name" value="(Trans)glycosidases"/>
    <property type="match status" value="1"/>
</dbReference>
<dbReference type="PANTHER" id="PTHR10357:SF215">
    <property type="entry name" value="ALPHA-AMYLASE 1"/>
    <property type="match status" value="1"/>
</dbReference>
<proteinExistence type="predicted"/>
<sequence length="494" mass="55878">MKKIVFICAAAMLLFVVAKPTDISADENRQLQEEIIYDIVVDRYNNGDAQTGDQVRIDDPEAYHGGDIEGIITKLDTMVELGFTTISLSPIMANAPDGYHGYWIEDFYEVEEQFGTMEDVNRLIDEAHERDIKVVIEFVTNYVSLNHPIVTDPQKEDWILDGANPPEDLDNVAVLNQDHPEVEAFLMDAASYWMEETDIDGFKLHAADEASGEFLKSFTDHIQDRDEDFYILADTLSANEFVSELKENGAITAVENHALHEAMSNVFSQVGTPVSDIYQEVEDQTGLVYIDNKHSKRFTQKLAENGRSYLSTWKLALTYMYTTPGVPMIFQGSEIPMYGADAAEAQQLVQFNSGDPDLKEFHDRISALRSEFPVLQYGDFEIVETERGMSVFKRTFKDETMYIALNNDAETRSVSLTDLESGIQLKGILGDDIVRENEQGEFKIGLARESADVFTIQEDTGFNWTFIGLVGGIFVLFISFIVFLSRKQKQEQHK</sequence>
<dbReference type="RefSeq" id="WP_390362503.1">
    <property type="nucleotide sequence ID" value="NZ_JBHTKJ010000029.1"/>
</dbReference>
<dbReference type="InterPro" id="IPR013780">
    <property type="entry name" value="Glyco_hydro_b"/>
</dbReference>
<keyword evidence="3 5" id="KW-0732">Signal</keyword>
<dbReference type="InterPro" id="IPR054174">
    <property type="entry name" value="Alpha-amylase-like_C"/>
</dbReference>
<dbReference type="GO" id="GO:0016787">
    <property type="term" value="F:hydrolase activity"/>
    <property type="evidence" value="ECO:0007669"/>
    <property type="project" value="UniProtKB-KW"/>
</dbReference>
<keyword evidence="8" id="KW-1185">Reference proteome</keyword>
<evidence type="ECO:0000313" key="7">
    <source>
        <dbReference type="EMBL" id="MFD1038990.1"/>
    </source>
</evidence>
<organism evidence="7 8">
    <name type="scientific">Virgibacillus byunsanensis</name>
    <dbReference type="NCBI Taxonomy" id="570945"/>
    <lineage>
        <taxon>Bacteria</taxon>
        <taxon>Bacillati</taxon>
        <taxon>Bacillota</taxon>
        <taxon>Bacilli</taxon>
        <taxon>Bacillales</taxon>
        <taxon>Bacillaceae</taxon>
        <taxon>Virgibacillus</taxon>
    </lineage>
</organism>
<evidence type="ECO:0000313" key="8">
    <source>
        <dbReference type="Proteomes" id="UP001597040"/>
    </source>
</evidence>
<evidence type="ECO:0000259" key="6">
    <source>
        <dbReference type="SMART" id="SM00642"/>
    </source>
</evidence>
<feature type="domain" description="Glycosyl hydrolase family 13 catalytic" evidence="6">
    <location>
        <begin position="38"/>
        <end position="369"/>
    </location>
</feature>
<feature type="transmembrane region" description="Helical" evidence="4">
    <location>
        <begin position="464"/>
        <end position="484"/>
    </location>
</feature>
<keyword evidence="4" id="KW-1133">Transmembrane helix</keyword>
<feature type="chain" id="PRO_5046793538" evidence="5">
    <location>
        <begin position="19"/>
        <end position="494"/>
    </location>
</feature>
<dbReference type="InterPro" id="IPR017853">
    <property type="entry name" value="GH"/>
</dbReference>
<dbReference type="SMART" id="SM00642">
    <property type="entry name" value="Aamy"/>
    <property type="match status" value="1"/>
</dbReference>
<dbReference type="Pfam" id="PF22026">
    <property type="entry name" value="Alpha-amylase_C_2"/>
    <property type="match status" value="1"/>
</dbReference>
<keyword evidence="2" id="KW-0479">Metal-binding</keyword>
<feature type="signal peptide" evidence="5">
    <location>
        <begin position="1"/>
        <end position="18"/>
    </location>
</feature>